<evidence type="ECO:0000313" key="11">
    <source>
        <dbReference type="EMBL" id="OEJ68100.1"/>
    </source>
</evidence>
<dbReference type="AlphaFoldDB" id="A0A1E5Q9B9"/>
<dbReference type="EC" id="2.7.7.9" evidence="2"/>
<name>A0A1E5Q9B9_9PROT</name>
<proteinExistence type="inferred from homology"/>
<dbReference type="InterPro" id="IPR005771">
    <property type="entry name" value="GalU_uridylyltTrfase_bac/arc"/>
</dbReference>
<dbReference type="GO" id="GO:0006011">
    <property type="term" value="P:UDP-alpha-D-glucose metabolic process"/>
    <property type="evidence" value="ECO:0007669"/>
    <property type="project" value="InterPro"/>
</dbReference>
<accession>A0A1E5Q9B9</accession>
<evidence type="ECO:0000256" key="9">
    <source>
        <dbReference type="ARBA" id="ARBA00048128"/>
    </source>
</evidence>
<keyword evidence="5 11" id="KW-0548">Nucleotidyltransferase</keyword>
<dbReference type="EMBL" id="MCGG01000017">
    <property type="protein sequence ID" value="OEJ68100.1"/>
    <property type="molecule type" value="Genomic_DNA"/>
</dbReference>
<comment type="caution">
    <text evidence="11">The sequence shown here is derived from an EMBL/GenBank/DDBJ whole genome shotgun (WGS) entry which is preliminary data.</text>
</comment>
<evidence type="ECO:0000256" key="6">
    <source>
        <dbReference type="ARBA" id="ARBA00031455"/>
    </source>
</evidence>
<dbReference type="Proteomes" id="UP000095347">
    <property type="component" value="Unassembled WGS sequence"/>
</dbReference>
<evidence type="ECO:0000256" key="4">
    <source>
        <dbReference type="ARBA" id="ARBA00022679"/>
    </source>
</evidence>
<dbReference type="InterPro" id="IPR005835">
    <property type="entry name" value="NTP_transferase_dom"/>
</dbReference>
<reference evidence="12" key="1">
    <citation type="submission" date="2016-07" db="EMBL/GenBank/DDBJ databases">
        <authorList>
            <person name="Florea S."/>
            <person name="Webb J.S."/>
            <person name="Jaromczyk J."/>
            <person name="Schardl C.L."/>
        </authorList>
    </citation>
    <scope>NUCLEOTIDE SEQUENCE [LARGE SCALE GENOMIC DNA]</scope>
    <source>
        <strain evidence="12">MV-1</strain>
    </source>
</reference>
<evidence type="ECO:0000256" key="3">
    <source>
        <dbReference type="ARBA" id="ARBA00019048"/>
    </source>
</evidence>
<comment type="similarity">
    <text evidence="1">Belongs to the UDPGP type 2 family.</text>
</comment>
<feature type="domain" description="Nucleotidyl transferase" evidence="10">
    <location>
        <begin position="13"/>
        <end position="268"/>
    </location>
</feature>
<evidence type="ECO:0000256" key="1">
    <source>
        <dbReference type="ARBA" id="ARBA00006890"/>
    </source>
</evidence>
<sequence>MTTAITKVVFPVAGLGTRFLPVTKAIPKEMLPIADQPLIQYAVQEAQQAGIEEFIFVTNPTNRVLLQAHFSTNAQLEATLAERGKLAELKIVKETTLAPEQVKFCYQDRPLGLGHAVWCAREYLEGGPFAVILPDDLIMAKPGCLKQMVDLHAKLGGNIVAVENVARELTSRYGILDVSSDDGSIVSAKGLVEKPKPEEAPSTLSIIGRYILDHQVFQHLDKKMTGSGGEIQLTDAISATIGQVPFHGLRFEGTRFDCGSMFGFVEANVAFGLKSSQHESKLRTYLKNHL</sequence>
<keyword evidence="12" id="KW-1185">Reference proteome</keyword>
<comment type="catalytic activity">
    <reaction evidence="9">
        <text>alpha-D-glucose 1-phosphate + UTP + H(+) = UDP-alpha-D-glucose + diphosphate</text>
        <dbReference type="Rhea" id="RHEA:19889"/>
        <dbReference type="ChEBI" id="CHEBI:15378"/>
        <dbReference type="ChEBI" id="CHEBI:33019"/>
        <dbReference type="ChEBI" id="CHEBI:46398"/>
        <dbReference type="ChEBI" id="CHEBI:58601"/>
        <dbReference type="ChEBI" id="CHEBI:58885"/>
        <dbReference type="EC" id="2.7.7.9"/>
    </reaction>
</comment>
<organism evidence="11 12">
    <name type="scientific">Magnetovibrio blakemorei</name>
    <dbReference type="NCBI Taxonomy" id="28181"/>
    <lineage>
        <taxon>Bacteria</taxon>
        <taxon>Pseudomonadati</taxon>
        <taxon>Pseudomonadota</taxon>
        <taxon>Alphaproteobacteria</taxon>
        <taxon>Rhodospirillales</taxon>
        <taxon>Magnetovibrionaceae</taxon>
        <taxon>Magnetovibrio</taxon>
    </lineage>
</organism>
<dbReference type="PANTHER" id="PTHR43197">
    <property type="entry name" value="UTP--GLUCOSE-1-PHOSPHATE URIDYLYLTRANSFERASE"/>
    <property type="match status" value="1"/>
</dbReference>
<dbReference type="Gene3D" id="3.90.550.10">
    <property type="entry name" value="Spore Coat Polysaccharide Biosynthesis Protein SpsA, Chain A"/>
    <property type="match status" value="1"/>
</dbReference>
<dbReference type="GO" id="GO:0003983">
    <property type="term" value="F:UTP:glucose-1-phosphate uridylyltransferase activity"/>
    <property type="evidence" value="ECO:0007669"/>
    <property type="project" value="UniProtKB-EC"/>
</dbReference>
<dbReference type="CDD" id="cd02541">
    <property type="entry name" value="UGPase_prokaryotic"/>
    <property type="match status" value="1"/>
</dbReference>
<evidence type="ECO:0000256" key="5">
    <source>
        <dbReference type="ARBA" id="ARBA00022695"/>
    </source>
</evidence>
<evidence type="ECO:0000256" key="2">
    <source>
        <dbReference type="ARBA" id="ARBA00012415"/>
    </source>
</evidence>
<protein>
    <recommendedName>
        <fullName evidence="3">UTP--glucose-1-phosphate uridylyltransferase</fullName>
        <ecNumber evidence="2">2.7.7.9</ecNumber>
    </recommendedName>
    <alternativeName>
        <fullName evidence="6">Alpha-D-glucosyl-1-phosphate uridylyltransferase</fullName>
    </alternativeName>
    <alternativeName>
        <fullName evidence="7">UDP-glucose pyrophosphorylase</fullName>
    </alternativeName>
    <alternativeName>
        <fullName evidence="8">Uridine diphosphoglucose pyrophosphorylase</fullName>
    </alternativeName>
</protein>
<dbReference type="RefSeq" id="WP_069957430.1">
    <property type="nucleotide sequence ID" value="NZ_MCGG01000017.1"/>
</dbReference>
<dbReference type="SUPFAM" id="SSF53448">
    <property type="entry name" value="Nucleotide-diphospho-sugar transferases"/>
    <property type="match status" value="1"/>
</dbReference>
<evidence type="ECO:0000256" key="8">
    <source>
        <dbReference type="ARBA" id="ARBA00032341"/>
    </source>
</evidence>
<dbReference type="PANTHER" id="PTHR43197:SF1">
    <property type="entry name" value="UTP--GLUCOSE-1-PHOSPHATE URIDYLYLTRANSFERASE"/>
    <property type="match status" value="1"/>
</dbReference>
<dbReference type="InterPro" id="IPR029044">
    <property type="entry name" value="Nucleotide-diphossugar_trans"/>
</dbReference>
<dbReference type="STRING" id="28181.BEN30_07550"/>
<evidence type="ECO:0000256" key="7">
    <source>
        <dbReference type="ARBA" id="ARBA00031959"/>
    </source>
</evidence>
<evidence type="ECO:0000313" key="12">
    <source>
        <dbReference type="Proteomes" id="UP000095347"/>
    </source>
</evidence>
<gene>
    <name evidence="11" type="ORF">BEN30_07550</name>
</gene>
<keyword evidence="4 11" id="KW-0808">Transferase</keyword>
<dbReference type="OrthoDB" id="9803306at2"/>
<dbReference type="Pfam" id="PF00483">
    <property type="entry name" value="NTP_transferase"/>
    <property type="match status" value="1"/>
</dbReference>
<evidence type="ECO:0000259" key="10">
    <source>
        <dbReference type="Pfam" id="PF00483"/>
    </source>
</evidence>